<dbReference type="AlphaFoldDB" id="A0A8H3G4Z3"/>
<reference evidence="1" key="1">
    <citation type="submission" date="2021-03" db="EMBL/GenBank/DDBJ databases">
        <authorList>
            <person name="Tagirdzhanova G."/>
        </authorList>
    </citation>
    <scope>NUCLEOTIDE SEQUENCE</scope>
</reference>
<dbReference type="OrthoDB" id="5383039at2759"/>
<comment type="caution">
    <text evidence="1">The sequence shown here is derived from an EMBL/GenBank/DDBJ whole genome shotgun (WGS) entry which is preliminary data.</text>
</comment>
<protein>
    <submittedName>
        <fullName evidence="1">Uncharacterized protein</fullName>
    </submittedName>
</protein>
<sequence length="290" mass="32158">MNGSKISIPLLLPANISTLAAPTPPPGFEAEIYYDTSKTFNPLGVYLCALDFMYALAQKGWNTILNGGYTVWVNGFDVEIDVESEEGSISSLPLESSHIVLGFYKTIVDVSTQSRFCEVLTTLWLHRRQVGTIVIEKRKLENGGSDIANSSLVNGFPRNNTVTYPSGRVFDTDEHDFSISYTYSGVRINSKDIFLAALDALATAAQFSPDSAFRSLNAISISGDCVINMLEDDSSSKLNYSFVTKALRILLMDVMVHLRIFEEITLQLEWRMLKMAEGSIKLANHRTTVQ</sequence>
<organism evidence="1 2">
    <name type="scientific">Imshaugia aleurites</name>
    <dbReference type="NCBI Taxonomy" id="172621"/>
    <lineage>
        <taxon>Eukaryota</taxon>
        <taxon>Fungi</taxon>
        <taxon>Dikarya</taxon>
        <taxon>Ascomycota</taxon>
        <taxon>Pezizomycotina</taxon>
        <taxon>Lecanoromycetes</taxon>
        <taxon>OSLEUM clade</taxon>
        <taxon>Lecanoromycetidae</taxon>
        <taxon>Lecanorales</taxon>
        <taxon>Lecanorineae</taxon>
        <taxon>Parmeliaceae</taxon>
        <taxon>Imshaugia</taxon>
    </lineage>
</organism>
<accession>A0A8H3G4Z3</accession>
<proteinExistence type="predicted"/>
<dbReference type="EMBL" id="CAJPDT010000107">
    <property type="protein sequence ID" value="CAF9938321.1"/>
    <property type="molecule type" value="Genomic_DNA"/>
</dbReference>
<evidence type="ECO:0000313" key="1">
    <source>
        <dbReference type="EMBL" id="CAF9938321.1"/>
    </source>
</evidence>
<gene>
    <name evidence="1" type="ORF">IMSHALPRED_000760</name>
</gene>
<evidence type="ECO:0000313" key="2">
    <source>
        <dbReference type="Proteomes" id="UP000664534"/>
    </source>
</evidence>
<dbReference type="Proteomes" id="UP000664534">
    <property type="component" value="Unassembled WGS sequence"/>
</dbReference>
<name>A0A8H3G4Z3_9LECA</name>
<keyword evidence="2" id="KW-1185">Reference proteome</keyword>